<dbReference type="EMBL" id="VFML01000002">
    <property type="protein sequence ID" value="TQI94567.1"/>
    <property type="molecule type" value="Genomic_DNA"/>
</dbReference>
<gene>
    <name evidence="1" type="ORF">FB471_6733</name>
</gene>
<organism evidence="1 2">
    <name type="scientific">Amycolatopsis cihanbeyliensis</name>
    <dbReference type="NCBI Taxonomy" id="1128664"/>
    <lineage>
        <taxon>Bacteria</taxon>
        <taxon>Bacillati</taxon>
        <taxon>Actinomycetota</taxon>
        <taxon>Actinomycetes</taxon>
        <taxon>Pseudonocardiales</taxon>
        <taxon>Pseudonocardiaceae</taxon>
        <taxon>Amycolatopsis</taxon>
    </lineage>
</organism>
<dbReference type="GO" id="GO:0003824">
    <property type="term" value="F:catalytic activity"/>
    <property type="evidence" value="ECO:0007669"/>
    <property type="project" value="InterPro"/>
</dbReference>
<dbReference type="OrthoDB" id="9792137at2"/>
<accession>A0A542CUR8</accession>
<evidence type="ECO:0000313" key="2">
    <source>
        <dbReference type="Proteomes" id="UP000320876"/>
    </source>
</evidence>
<name>A0A542CUR8_AMYCI</name>
<comment type="caution">
    <text evidence="1">The sequence shown here is derived from an EMBL/GenBank/DDBJ whole genome shotgun (WGS) entry which is preliminary data.</text>
</comment>
<dbReference type="RefSeq" id="WP_142003782.1">
    <property type="nucleotide sequence ID" value="NZ_VFML01000002.1"/>
</dbReference>
<dbReference type="Proteomes" id="UP000320876">
    <property type="component" value="Unassembled WGS sequence"/>
</dbReference>
<proteinExistence type="predicted"/>
<dbReference type="InterPro" id="IPR036663">
    <property type="entry name" value="Fumarylacetoacetase_C_sf"/>
</dbReference>
<evidence type="ECO:0000313" key="1">
    <source>
        <dbReference type="EMBL" id="TQI94567.1"/>
    </source>
</evidence>
<protein>
    <submittedName>
        <fullName evidence="1">Uncharacterized protein</fullName>
    </submittedName>
</protein>
<reference evidence="1 2" key="1">
    <citation type="submission" date="2019-06" db="EMBL/GenBank/DDBJ databases">
        <title>Sequencing the genomes of 1000 actinobacteria strains.</title>
        <authorList>
            <person name="Klenk H.-P."/>
        </authorList>
    </citation>
    <scope>NUCLEOTIDE SEQUENCE [LARGE SCALE GENOMIC DNA]</scope>
    <source>
        <strain evidence="1 2">DSM 45679</strain>
    </source>
</reference>
<keyword evidence="2" id="KW-1185">Reference proteome</keyword>
<sequence length="117" mass="12160">MVLTEGEPLARAGLTEPEVAAHLAFVPHRELHGHGVSAATALLAVRAVYGALVVTERGTPIRYLTGGSGLAPGSVDLALEGCLLELDGRVVDTATAPHPLRWVAPAGWPPISARSER</sequence>
<dbReference type="SUPFAM" id="SSF56529">
    <property type="entry name" value="FAH"/>
    <property type="match status" value="1"/>
</dbReference>
<dbReference type="AlphaFoldDB" id="A0A542CUR8"/>